<dbReference type="InterPro" id="IPR053151">
    <property type="entry name" value="RNase_H-like"/>
</dbReference>
<dbReference type="GO" id="GO:0004523">
    <property type="term" value="F:RNA-DNA hybrid ribonuclease activity"/>
    <property type="evidence" value="ECO:0007669"/>
    <property type="project" value="InterPro"/>
</dbReference>
<dbReference type="PANTHER" id="PTHR47723:SF13">
    <property type="entry name" value="PUTATIVE-RELATED"/>
    <property type="match status" value="1"/>
</dbReference>
<organism evidence="2 3">
    <name type="scientific">Gossypium raimondii</name>
    <name type="common">Peruvian cotton</name>
    <name type="synonym">Gossypium klotzschianum subsp. raimondii</name>
    <dbReference type="NCBI Taxonomy" id="29730"/>
    <lineage>
        <taxon>Eukaryota</taxon>
        <taxon>Viridiplantae</taxon>
        <taxon>Streptophyta</taxon>
        <taxon>Embryophyta</taxon>
        <taxon>Tracheophyta</taxon>
        <taxon>Spermatophyta</taxon>
        <taxon>Magnoliopsida</taxon>
        <taxon>eudicotyledons</taxon>
        <taxon>Gunneridae</taxon>
        <taxon>Pentapetalae</taxon>
        <taxon>rosids</taxon>
        <taxon>malvids</taxon>
        <taxon>Malvales</taxon>
        <taxon>Malvaceae</taxon>
        <taxon>Malvoideae</taxon>
        <taxon>Gossypium</taxon>
    </lineage>
</organism>
<reference evidence="2 3" key="1">
    <citation type="journal article" date="2019" name="Genome Biol. Evol.">
        <title>Insights into the evolution of the New World diploid cottons (Gossypium, subgenus Houzingenia) based on genome sequencing.</title>
        <authorList>
            <person name="Grover C.E."/>
            <person name="Arick M.A. 2nd"/>
            <person name="Thrash A."/>
            <person name="Conover J.L."/>
            <person name="Sanders W.S."/>
            <person name="Peterson D.G."/>
            <person name="Frelichowski J.E."/>
            <person name="Scheffler J.A."/>
            <person name="Scheffler B.E."/>
            <person name="Wendel J.F."/>
        </authorList>
    </citation>
    <scope>NUCLEOTIDE SEQUENCE [LARGE SCALE GENOMIC DNA]</scope>
    <source>
        <strain evidence="2">8</strain>
        <tissue evidence="2">Leaf</tissue>
    </source>
</reference>
<protein>
    <recommendedName>
        <fullName evidence="1">RNase H type-1 domain-containing protein</fullName>
    </recommendedName>
</protein>
<dbReference type="Gene3D" id="3.30.420.10">
    <property type="entry name" value="Ribonuclease H-like superfamily/Ribonuclease H"/>
    <property type="match status" value="1"/>
</dbReference>
<evidence type="ECO:0000259" key="1">
    <source>
        <dbReference type="Pfam" id="PF13456"/>
    </source>
</evidence>
<dbReference type="AlphaFoldDB" id="A0A7J8P946"/>
<evidence type="ECO:0000313" key="2">
    <source>
        <dbReference type="EMBL" id="MBA0585704.1"/>
    </source>
</evidence>
<gene>
    <name evidence="2" type="ORF">Gorai_016471</name>
</gene>
<feature type="domain" description="RNase H type-1" evidence="1">
    <location>
        <begin position="72"/>
        <end position="126"/>
    </location>
</feature>
<dbReference type="InterPro" id="IPR002156">
    <property type="entry name" value="RNaseH_domain"/>
</dbReference>
<dbReference type="InterPro" id="IPR036397">
    <property type="entry name" value="RNaseH_sf"/>
</dbReference>
<feature type="non-terminal residue" evidence="2">
    <location>
        <position position="1"/>
    </location>
</feature>
<dbReference type="Proteomes" id="UP000593578">
    <property type="component" value="Unassembled WGS sequence"/>
</dbReference>
<comment type="caution">
    <text evidence="2">The sequence shown here is derived from an EMBL/GenBank/DDBJ whole genome shotgun (WGS) entry which is preliminary data.</text>
</comment>
<dbReference type="GO" id="GO:0003676">
    <property type="term" value="F:nucleic acid binding"/>
    <property type="evidence" value="ECO:0007669"/>
    <property type="project" value="InterPro"/>
</dbReference>
<dbReference type="CDD" id="cd06222">
    <property type="entry name" value="RNase_H_like"/>
    <property type="match status" value="1"/>
</dbReference>
<dbReference type="EMBL" id="JABEZZ010000005">
    <property type="protein sequence ID" value="MBA0585704.1"/>
    <property type="molecule type" value="Genomic_DNA"/>
</dbReference>
<evidence type="ECO:0000313" key="3">
    <source>
        <dbReference type="Proteomes" id="UP000593578"/>
    </source>
</evidence>
<sequence>QRRLNNVERVKKGLAVDLSCSICGFHSEDILHILKDCNVAKDVWSRVITVASSGGFGLHLEEQAYGSKIFLNTDGVVQLDTENASVGGVARDMNGQWLFGFYRYLGQCSIFDAELWGIFEGLKLAQ</sequence>
<proteinExistence type="predicted"/>
<accession>A0A7J8P946</accession>
<dbReference type="PANTHER" id="PTHR47723">
    <property type="entry name" value="OS05G0353850 PROTEIN"/>
    <property type="match status" value="1"/>
</dbReference>
<name>A0A7J8P946_GOSRA</name>
<dbReference type="Pfam" id="PF13456">
    <property type="entry name" value="RVT_3"/>
    <property type="match status" value="1"/>
</dbReference>
<dbReference type="InterPro" id="IPR044730">
    <property type="entry name" value="RNase_H-like_dom_plant"/>
</dbReference>